<feature type="domain" description="Arc-like DNA binding" evidence="1">
    <location>
        <begin position="9"/>
        <end position="46"/>
    </location>
</feature>
<organism evidence="2 3">
    <name type="scientific">Sinorhizobium fredii (strain HH103)</name>
    <dbReference type="NCBI Taxonomy" id="1117943"/>
    <lineage>
        <taxon>Bacteria</taxon>
        <taxon>Pseudomonadati</taxon>
        <taxon>Pseudomonadota</taxon>
        <taxon>Alphaproteobacteria</taxon>
        <taxon>Hyphomicrobiales</taxon>
        <taxon>Rhizobiaceae</taxon>
        <taxon>Sinorhizobium/Ensifer group</taxon>
        <taxon>Sinorhizobium</taxon>
    </lineage>
</organism>
<dbReference type="Proteomes" id="UP000007735">
    <property type="component" value="Chromosome"/>
</dbReference>
<dbReference type="AlphaFoldDB" id="G9A120"/>
<dbReference type="SUPFAM" id="SSF47598">
    <property type="entry name" value="Ribbon-helix-helix"/>
    <property type="match status" value="1"/>
</dbReference>
<dbReference type="GO" id="GO:0003677">
    <property type="term" value="F:DNA binding"/>
    <property type="evidence" value="ECO:0007669"/>
    <property type="project" value="InterPro"/>
</dbReference>
<reference evidence="2 3" key="1">
    <citation type="journal article" date="2012" name="J. Bacteriol.">
        <title>Genome sequence of the soybean symbiont Sinorhizobium fredii HH103.</title>
        <authorList>
            <person name="Weidner S."/>
            <person name="Becker A."/>
            <person name="Bonilla I."/>
            <person name="Jaenicke S."/>
            <person name="Lloret J."/>
            <person name="Margaret I."/>
            <person name="Puhler A."/>
            <person name="Ruiz-Sainz J.E."/>
            <person name="Schneiker-Bekel S."/>
            <person name="Szczepanowski R."/>
            <person name="Vinardell J.M."/>
            <person name="Zehner S."/>
            <person name="Gottfert M."/>
        </authorList>
    </citation>
    <scope>NUCLEOTIDE SEQUENCE [LARGE SCALE GENOMIC DNA]</scope>
    <source>
        <strain evidence="2 3">HH103</strain>
    </source>
</reference>
<accession>G9A120</accession>
<dbReference type="RefSeq" id="WP_014327438.1">
    <property type="nucleotide sequence ID" value="NC_016812.1"/>
</dbReference>
<dbReference type="STRING" id="1117943.SFHH103_00421"/>
<dbReference type="Gene3D" id="1.10.1220.10">
    <property type="entry name" value="Met repressor-like"/>
    <property type="match status" value="1"/>
</dbReference>
<evidence type="ECO:0000313" key="3">
    <source>
        <dbReference type="Proteomes" id="UP000007735"/>
    </source>
</evidence>
<dbReference type="EMBL" id="HE616890">
    <property type="protein sequence ID" value="CCE94921.1"/>
    <property type="molecule type" value="Genomic_DNA"/>
</dbReference>
<evidence type="ECO:0000313" key="2">
    <source>
        <dbReference type="EMBL" id="CCE94921.1"/>
    </source>
</evidence>
<dbReference type="Pfam" id="PF03869">
    <property type="entry name" value="Arc"/>
    <property type="match status" value="1"/>
</dbReference>
<sequence length="158" mass="17747">MARGDFPSAKQDQFVLRLPDGMRDTIKDAAEHNGRSMNAEIIWRIEKFEEAAQAWANTDAAMSKLEGDLKDSQAEVERLYDERGELFEAMNNQERSLQSLRESHRTLAIMVKSLGEALLTDSQISDFVRVLAGGLVQVEIDASSEASEQVPHQPWETP</sequence>
<dbReference type="GO" id="GO:0006355">
    <property type="term" value="P:regulation of DNA-templated transcription"/>
    <property type="evidence" value="ECO:0007669"/>
    <property type="project" value="InterPro"/>
</dbReference>
<name>G9A120_SINF1</name>
<protein>
    <recommendedName>
        <fullName evidence="1">Arc-like DNA binding domain-containing protein</fullName>
    </recommendedName>
</protein>
<evidence type="ECO:0000259" key="1">
    <source>
        <dbReference type="Pfam" id="PF03869"/>
    </source>
</evidence>
<dbReference type="InterPro" id="IPR005569">
    <property type="entry name" value="Arc_DNA-bd_dom"/>
</dbReference>
<gene>
    <name evidence="2" type="ordered locus">SFHH103_00421</name>
</gene>
<dbReference type="InterPro" id="IPR013321">
    <property type="entry name" value="Arc_rbn_hlx_hlx"/>
</dbReference>
<dbReference type="KEGG" id="sfh:SFHH103_00421"/>
<proteinExistence type="predicted"/>
<dbReference type="InterPro" id="IPR010985">
    <property type="entry name" value="Ribbon_hlx_hlx"/>
</dbReference>
<dbReference type="HOGENOM" id="CLU_1667977_0_0_5"/>